<evidence type="ECO:0000313" key="2">
    <source>
        <dbReference type="Proteomes" id="UP000252249"/>
    </source>
</evidence>
<dbReference type="RefSeq" id="WP_113966796.1">
    <property type="nucleotide sequence ID" value="NZ_QNRP01000012.1"/>
</dbReference>
<accession>A0A368P4Z9</accession>
<dbReference type="EMBL" id="QPIG01000007">
    <property type="protein sequence ID" value="RCU56391.1"/>
    <property type="molecule type" value="Genomic_DNA"/>
</dbReference>
<sequence length="150" mass="17568">MSVINSTFSILLSLILLFNNLDSGIKTTEIQDVNLTEKNDCGIESVTLKTERIEKKRKFLFWTLRHKKVKVTDRIVDSNGKELFEKKSVFICSMDACDDRKFNRIKIVGKEIWIFSHGKNVDKVKPIKRYNFCGDYLGKKDWEDGDYYND</sequence>
<protein>
    <submittedName>
        <fullName evidence="1">Uncharacterized protein</fullName>
    </submittedName>
</protein>
<dbReference type="Proteomes" id="UP000252249">
    <property type="component" value="Unassembled WGS sequence"/>
</dbReference>
<evidence type="ECO:0000313" key="1">
    <source>
        <dbReference type="EMBL" id="RCU56391.1"/>
    </source>
</evidence>
<dbReference type="AlphaFoldDB" id="A0A368P4Z9"/>
<keyword evidence="2" id="KW-1185">Reference proteome</keyword>
<gene>
    <name evidence="1" type="ORF">DU428_13090</name>
</gene>
<proteinExistence type="predicted"/>
<organism evidence="1 2">
    <name type="scientific">Oceanihabitans sediminis</name>
    <dbReference type="NCBI Taxonomy" id="1812012"/>
    <lineage>
        <taxon>Bacteria</taxon>
        <taxon>Pseudomonadati</taxon>
        <taxon>Bacteroidota</taxon>
        <taxon>Flavobacteriia</taxon>
        <taxon>Flavobacteriales</taxon>
        <taxon>Flavobacteriaceae</taxon>
        <taxon>Oceanihabitans</taxon>
    </lineage>
</organism>
<reference evidence="1 2" key="1">
    <citation type="submission" date="2018-07" db="EMBL/GenBank/DDBJ databases">
        <title>Oceanihabitans testaceum sp. nov., isolated from marine sediment.</title>
        <authorList>
            <person name="Li C.-M."/>
        </authorList>
    </citation>
    <scope>NUCLEOTIDE SEQUENCE [LARGE SCALE GENOMIC DNA]</scope>
    <source>
        <strain evidence="1 2">S9-10</strain>
    </source>
</reference>
<comment type="caution">
    <text evidence="1">The sequence shown here is derived from an EMBL/GenBank/DDBJ whole genome shotgun (WGS) entry which is preliminary data.</text>
</comment>
<name>A0A368P4Z9_9FLAO</name>
<dbReference type="OrthoDB" id="1373686at2"/>